<organism evidence="1">
    <name type="scientific">viral metagenome</name>
    <dbReference type="NCBI Taxonomy" id="1070528"/>
    <lineage>
        <taxon>unclassified sequences</taxon>
        <taxon>metagenomes</taxon>
        <taxon>organismal metagenomes</taxon>
    </lineage>
</organism>
<proteinExistence type="predicted"/>
<evidence type="ECO:0000313" key="2">
    <source>
        <dbReference type="EMBL" id="QJA87572.1"/>
    </source>
</evidence>
<accession>A0A6M3K8C8</accession>
<dbReference type="EMBL" id="MT142717">
    <property type="protein sequence ID" value="QJA87572.1"/>
    <property type="molecule type" value="Genomic_DNA"/>
</dbReference>
<gene>
    <name evidence="1" type="ORF">MM415A01144_0012</name>
    <name evidence="2" type="ORF">MM415B02957_0004</name>
</gene>
<evidence type="ECO:0000313" key="1">
    <source>
        <dbReference type="EMBL" id="QJA78062.1"/>
    </source>
</evidence>
<reference evidence="1" key="1">
    <citation type="submission" date="2020-03" db="EMBL/GenBank/DDBJ databases">
        <title>The deep terrestrial virosphere.</title>
        <authorList>
            <person name="Holmfeldt K."/>
            <person name="Nilsson E."/>
            <person name="Simone D."/>
            <person name="Lopez-Fernandez M."/>
            <person name="Wu X."/>
            <person name="de Brujin I."/>
            <person name="Lundin D."/>
            <person name="Andersson A."/>
            <person name="Bertilsson S."/>
            <person name="Dopson M."/>
        </authorList>
    </citation>
    <scope>NUCLEOTIDE SEQUENCE</scope>
    <source>
        <strain evidence="1">MM415A01144</strain>
        <strain evidence="2">MM415B02957</strain>
    </source>
</reference>
<dbReference type="EMBL" id="MT142318">
    <property type="protein sequence ID" value="QJA78062.1"/>
    <property type="molecule type" value="Genomic_DNA"/>
</dbReference>
<protein>
    <submittedName>
        <fullName evidence="1">Uncharacterized protein</fullName>
    </submittedName>
</protein>
<dbReference type="AlphaFoldDB" id="A0A6M3K8C8"/>
<name>A0A6M3K8C8_9ZZZZ</name>
<sequence>MMDFCRFKVGTDITSGKYTKITKLCKPYSDWTVDFKVSGSASQARITIEGNTEGEDFATIGMATHTATSGTLNWSGQWGFGTFSINDQPASVIRAKCVYLSGFAGGNIDWIKIMGV</sequence>